<dbReference type="AlphaFoldDB" id="A0A1Y1M826"/>
<organism evidence="1">
    <name type="scientific">Photinus pyralis</name>
    <name type="common">Common eastern firefly</name>
    <name type="synonym">Lampyris pyralis</name>
    <dbReference type="NCBI Taxonomy" id="7054"/>
    <lineage>
        <taxon>Eukaryota</taxon>
        <taxon>Metazoa</taxon>
        <taxon>Ecdysozoa</taxon>
        <taxon>Arthropoda</taxon>
        <taxon>Hexapoda</taxon>
        <taxon>Insecta</taxon>
        <taxon>Pterygota</taxon>
        <taxon>Neoptera</taxon>
        <taxon>Endopterygota</taxon>
        <taxon>Coleoptera</taxon>
        <taxon>Polyphaga</taxon>
        <taxon>Elateriformia</taxon>
        <taxon>Elateroidea</taxon>
        <taxon>Lampyridae</taxon>
        <taxon>Lampyrinae</taxon>
        <taxon>Photinus</taxon>
    </lineage>
</organism>
<sequence>MYLSKTPAHYAHVNECQLKSGRCACYHRVCERTDCKVLKSSSFSRYHEERTHHALPLPHTTSRRYLRLGFNFRVIDTIIVKVFHSTNRQGNSLLTVLTEKIWVIKGTISINLRMKGIN</sequence>
<evidence type="ECO:0000313" key="1">
    <source>
        <dbReference type="EMBL" id="JAV81932.1"/>
    </source>
</evidence>
<protein>
    <submittedName>
        <fullName evidence="1">Uncharacterized protein</fullName>
    </submittedName>
</protein>
<reference evidence="1" key="1">
    <citation type="journal article" date="2016" name="Sci. Rep.">
        <title>Molecular characterization of firefly nuptial gifts: a multi-omics approach sheds light on postcopulatory sexual selection.</title>
        <authorList>
            <person name="Al-Wathiqui N."/>
            <person name="Fallon T.R."/>
            <person name="South A."/>
            <person name="Weng J.K."/>
            <person name="Lewis S.M."/>
        </authorList>
    </citation>
    <scope>NUCLEOTIDE SEQUENCE</scope>
</reference>
<accession>A0A1Y1M826</accession>
<dbReference type="EMBL" id="GEZM01037791">
    <property type="protein sequence ID" value="JAV81932.1"/>
    <property type="molecule type" value="Transcribed_RNA"/>
</dbReference>
<name>A0A1Y1M826_PHOPY</name>
<proteinExistence type="predicted"/>